<dbReference type="PROSITE" id="PS00107">
    <property type="entry name" value="PROTEIN_KINASE_ATP"/>
    <property type="match status" value="1"/>
</dbReference>
<dbReference type="PROSITE" id="PS00108">
    <property type="entry name" value="PROTEIN_KINASE_ST"/>
    <property type="match status" value="1"/>
</dbReference>
<evidence type="ECO:0000259" key="4">
    <source>
        <dbReference type="PROSITE" id="PS50011"/>
    </source>
</evidence>
<evidence type="ECO:0000313" key="6">
    <source>
        <dbReference type="Proteomes" id="UP000244773"/>
    </source>
</evidence>
<dbReference type="Proteomes" id="UP000244773">
    <property type="component" value="Segment"/>
</dbReference>
<keyword evidence="6" id="KW-1185">Reference proteome</keyword>
<proteinExistence type="predicted"/>
<keyword evidence="2 3" id="KW-0067">ATP-binding</keyword>
<sequence>MAYLFRILDFSDSIFKTITSIQHPEIPFSYILKITDCVYTSYKHVYTMFFTFDICWKRRGATRLEDPEDPPIEEVRCYGKSLGKGATAEVTEAIMKDGSSVALKIFKKSEYDDLRYEYDICKNLDPRLFVLPLSIIDVHVHGDTGEKALKMNLMKGGSLIDFLEKGITFSEKDIKKTTKRLLMAIKSLHDNNIVHRDIKPDNVLIENPNDFDSVKLCDMGFALKLSFPYEIRKCAGTLHYIAPEVVWNIVKNENYYSFPVDLWGLGLVIYAMYFGKSPFNLQSKESIFKEVIEKVPNTFGMPDGMEDLVKNLLIKIPENRFTADEALSHYWFQ</sequence>
<dbReference type="InterPro" id="IPR000719">
    <property type="entry name" value="Prot_kinase_dom"/>
</dbReference>
<evidence type="ECO:0000256" key="3">
    <source>
        <dbReference type="PROSITE-ProRule" id="PRU10141"/>
    </source>
</evidence>
<dbReference type="InterPro" id="IPR017441">
    <property type="entry name" value="Protein_kinase_ATP_BS"/>
</dbReference>
<evidence type="ECO:0000313" key="5">
    <source>
        <dbReference type="EMBL" id="AUF82474.1"/>
    </source>
</evidence>
<dbReference type="Gene3D" id="1.10.510.10">
    <property type="entry name" value="Transferase(Phosphotransferase) domain 1"/>
    <property type="match status" value="1"/>
</dbReference>
<dbReference type="SMART" id="SM00220">
    <property type="entry name" value="S_TKc"/>
    <property type="match status" value="1"/>
</dbReference>
<name>A0A2P0VNJ1_9VIRU</name>
<dbReference type="Pfam" id="PF00069">
    <property type="entry name" value="Pkinase"/>
    <property type="match status" value="1"/>
</dbReference>
<feature type="domain" description="Protein kinase" evidence="4">
    <location>
        <begin position="76"/>
        <end position="332"/>
    </location>
</feature>
<protein>
    <submittedName>
        <fullName evidence="5">Serine/threonine-protein kinase</fullName>
    </submittedName>
</protein>
<dbReference type="PANTHER" id="PTHR24347">
    <property type="entry name" value="SERINE/THREONINE-PROTEIN KINASE"/>
    <property type="match status" value="1"/>
</dbReference>
<gene>
    <name evidence="5" type="ORF">TetV_382</name>
</gene>
<reference evidence="5" key="1">
    <citation type="journal article" date="2018" name="Virology">
        <title>A giant virus infecting green algae encodes key fermentation genes.</title>
        <authorList>
            <person name="Schvarcz C.R."/>
            <person name="Steward G.F."/>
        </authorList>
    </citation>
    <scope>NUCLEOTIDE SEQUENCE [LARGE SCALE GENOMIC DNA]</scope>
</reference>
<dbReference type="GO" id="GO:0004672">
    <property type="term" value="F:protein kinase activity"/>
    <property type="evidence" value="ECO:0007669"/>
    <property type="project" value="InterPro"/>
</dbReference>
<dbReference type="SUPFAM" id="SSF56112">
    <property type="entry name" value="Protein kinase-like (PK-like)"/>
    <property type="match status" value="1"/>
</dbReference>
<feature type="binding site" evidence="3">
    <location>
        <position position="104"/>
    </location>
    <ligand>
        <name>ATP</name>
        <dbReference type="ChEBI" id="CHEBI:30616"/>
    </ligand>
</feature>
<accession>A0A2P0VNJ1</accession>
<evidence type="ECO:0000256" key="2">
    <source>
        <dbReference type="ARBA" id="ARBA00022840"/>
    </source>
</evidence>
<dbReference type="InterPro" id="IPR008271">
    <property type="entry name" value="Ser/Thr_kinase_AS"/>
</dbReference>
<keyword evidence="5" id="KW-0808">Transferase</keyword>
<organism evidence="5">
    <name type="scientific">Tetraselmis virus 1</name>
    <dbReference type="NCBI Taxonomy" id="2060617"/>
    <lineage>
        <taxon>Viruses</taxon>
        <taxon>Varidnaviria</taxon>
        <taxon>Bamfordvirae</taxon>
        <taxon>Nucleocytoviricota</taxon>
        <taxon>Megaviricetes</taxon>
        <taxon>Imitervirales</taxon>
        <taxon>Allomimiviridae</taxon>
        <taxon>Oceanusvirus</taxon>
        <taxon>Oceanusvirus kaneohense</taxon>
    </lineage>
</organism>
<evidence type="ECO:0000256" key="1">
    <source>
        <dbReference type="ARBA" id="ARBA00022741"/>
    </source>
</evidence>
<dbReference type="EMBL" id="KY322437">
    <property type="protein sequence ID" value="AUF82474.1"/>
    <property type="molecule type" value="Genomic_DNA"/>
</dbReference>
<dbReference type="InterPro" id="IPR011009">
    <property type="entry name" value="Kinase-like_dom_sf"/>
</dbReference>
<dbReference type="GO" id="GO:0005524">
    <property type="term" value="F:ATP binding"/>
    <property type="evidence" value="ECO:0007669"/>
    <property type="project" value="UniProtKB-UniRule"/>
</dbReference>
<keyword evidence="5" id="KW-0418">Kinase</keyword>
<keyword evidence="1 3" id="KW-0547">Nucleotide-binding</keyword>
<dbReference type="PROSITE" id="PS50011">
    <property type="entry name" value="PROTEIN_KINASE_DOM"/>
    <property type="match status" value="1"/>
</dbReference>